<dbReference type="EMBL" id="CP002299">
    <property type="protein sequence ID" value="ADP81167.1"/>
    <property type="molecule type" value="Genomic_DNA"/>
</dbReference>
<dbReference type="OrthoDB" id="5189163at2"/>
<dbReference type="RefSeq" id="WP_013424285.1">
    <property type="nucleotide sequence ID" value="NC_014666.1"/>
</dbReference>
<dbReference type="STRING" id="298654.FraEuI1c_3148"/>
<dbReference type="Proteomes" id="UP000002484">
    <property type="component" value="Chromosome"/>
</dbReference>
<dbReference type="AlphaFoldDB" id="E3JD28"/>
<dbReference type="InParanoid" id="E3JD28"/>
<reference evidence="1 2" key="1">
    <citation type="submission" date="2010-10" db="EMBL/GenBank/DDBJ databases">
        <title>Complete sequence of Frankia sp. EuI1c.</title>
        <authorList>
            <consortium name="US DOE Joint Genome Institute"/>
            <person name="Lucas S."/>
            <person name="Copeland A."/>
            <person name="Lapidus A."/>
            <person name="Cheng J.-F."/>
            <person name="Bruce D."/>
            <person name="Goodwin L."/>
            <person name="Pitluck S."/>
            <person name="Chertkov O."/>
            <person name="Detter J.C."/>
            <person name="Han C."/>
            <person name="Tapia R."/>
            <person name="Land M."/>
            <person name="Hauser L."/>
            <person name="Jeffries C."/>
            <person name="Kyrpides N."/>
            <person name="Ivanova N."/>
            <person name="Mikhailova N."/>
            <person name="Beauchemin N."/>
            <person name="Sen A."/>
            <person name="Sur S.A."/>
            <person name="Gtari M."/>
            <person name="Wall L."/>
            <person name="Tisa L."/>
            <person name="Woyke T."/>
        </authorList>
    </citation>
    <scope>NUCLEOTIDE SEQUENCE [LARGE SCALE GENOMIC DNA]</scope>
    <source>
        <strain evidence="2">DSM 45817 / CECT 9037 / EuI1c</strain>
    </source>
</reference>
<accession>E3JD28</accession>
<organism evidence="1 2">
    <name type="scientific">Pseudofrankia inefficax (strain DSM 45817 / CECT 9037 / DDB 130130 / EuI1c)</name>
    <name type="common">Frankia inefficax</name>
    <dbReference type="NCBI Taxonomy" id="298654"/>
    <lineage>
        <taxon>Bacteria</taxon>
        <taxon>Bacillati</taxon>
        <taxon>Actinomycetota</taxon>
        <taxon>Actinomycetes</taxon>
        <taxon>Frankiales</taxon>
        <taxon>Frankiaceae</taxon>
        <taxon>Pseudofrankia</taxon>
    </lineage>
</organism>
<evidence type="ECO:0000313" key="1">
    <source>
        <dbReference type="EMBL" id="ADP81167.1"/>
    </source>
</evidence>
<gene>
    <name evidence="1" type="ordered locus">FraEuI1c_3148</name>
</gene>
<proteinExistence type="predicted"/>
<protein>
    <submittedName>
        <fullName evidence="1">Uncharacterized protein</fullName>
    </submittedName>
</protein>
<keyword evidence="2" id="KW-1185">Reference proteome</keyword>
<name>E3JD28_PSEI1</name>
<dbReference type="KEGG" id="fri:FraEuI1c_3148"/>
<dbReference type="HOGENOM" id="CLU_2206206_0_0_11"/>
<evidence type="ECO:0000313" key="2">
    <source>
        <dbReference type="Proteomes" id="UP000002484"/>
    </source>
</evidence>
<sequence>MRYSTYAHVVSPDDFRGGVGGLLLRDVLDENDGRYEHLLRLSERARKDLRELARLTGNGELARIADADATVVSLEHLRHLDPDTTRIRIGSEVTREPGDGPLPGFDR</sequence>